<dbReference type="PATRIC" id="fig|1276257.3.peg.382"/>
<organism evidence="2 3">
    <name type="scientific">Spiroplasma sabaudiense Ar-1343</name>
    <dbReference type="NCBI Taxonomy" id="1276257"/>
    <lineage>
        <taxon>Bacteria</taxon>
        <taxon>Bacillati</taxon>
        <taxon>Mycoplasmatota</taxon>
        <taxon>Mollicutes</taxon>
        <taxon>Entomoplasmatales</taxon>
        <taxon>Spiroplasmataceae</taxon>
        <taxon>Spiroplasma</taxon>
    </lineage>
</organism>
<name>W6A9H7_9MOLU</name>
<feature type="chain" id="PRO_5004877240" evidence="1">
    <location>
        <begin position="19"/>
        <end position="268"/>
    </location>
</feature>
<dbReference type="OrthoDB" id="388168at2"/>
<evidence type="ECO:0000313" key="2">
    <source>
        <dbReference type="EMBL" id="AHI53783.1"/>
    </source>
</evidence>
<gene>
    <name evidence="2" type="ORF">SSABA_v1c03740</name>
</gene>
<dbReference type="RefSeq" id="WP_025250920.1">
    <property type="nucleotide sequence ID" value="NZ_CP006934.1"/>
</dbReference>
<dbReference type="HOGENOM" id="CLU_1037903_0_0_14"/>
<evidence type="ECO:0000256" key="1">
    <source>
        <dbReference type="SAM" id="SignalP"/>
    </source>
</evidence>
<feature type="signal peptide" evidence="1">
    <location>
        <begin position="1"/>
        <end position="18"/>
    </location>
</feature>
<dbReference type="EMBL" id="CP006934">
    <property type="protein sequence ID" value="AHI53783.1"/>
    <property type="molecule type" value="Genomic_DNA"/>
</dbReference>
<dbReference type="STRING" id="1276257.SSABA_v1c03740"/>
<protein>
    <submittedName>
        <fullName evidence="2">Uncharacterized protein</fullName>
    </submittedName>
</protein>
<keyword evidence="3" id="KW-1185">Reference proteome</keyword>
<sequence length="268" mass="30865">MITKLLLSLSLLNSVGNAAVIKNFSESYAPRAISNLEDIITSSDFGLITDPSQKKINNKLESEYNIDTEQTELTNLTYSGVRVKAKDDSKDYFGSKYIKFQSDLTYRFTGKTKKIRKEAYNSPQEDHDVLKINYTPSLGKGAFTDYFKHIEFAWKGISWDNGMGGKGGNRYHVLWRNGDSKDPSKTDIPARTDNYDISDKSMNKTELYNRIYSGVNWMKSYAFFAYHWNNETINLEFYVDVYCYATAWNAMWAKVENQLEIGNLKFTK</sequence>
<proteinExistence type="predicted"/>
<accession>W6A9H7</accession>
<reference evidence="2 3" key="1">
    <citation type="journal article" date="2014" name="Genome Biol. Evol.">
        <title>Molecular evolution of the substrate utilization strategies and putative virulence factors in mosquito-associated Spiroplasma species.</title>
        <authorList>
            <person name="Chang T.H."/>
            <person name="Lo W.S."/>
            <person name="Ku C."/>
            <person name="Chen L.L."/>
            <person name="Kuo C.H."/>
        </authorList>
    </citation>
    <scope>NUCLEOTIDE SEQUENCE [LARGE SCALE GENOMIC DNA]</scope>
    <source>
        <strain evidence="2">Ar-1343</strain>
    </source>
</reference>
<keyword evidence="1" id="KW-0732">Signal</keyword>
<dbReference type="Proteomes" id="UP000019265">
    <property type="component" value="Chromosome"/>
</dbReference>
<evidence type="ECO:0000313" key="3">
    <source>
        <dbReference type="Proteomes" id="UP000019265"/>
    </source>
</evidence>
<dbReference type="AlphaFoldDB" id="W6A9H7"/>
<dbReference type="KEGG" id="ssab:SSABA_v1c03740"/>